<feature type="compositionally biased region" description="Polar residues" evidence="1">
    <location>
        <begin position="262"/>
        <end position="282"/>
    </location>
</feature>
<organism evidence="2 3">
    <name type="scientific">Paralvinella palmiformis</name>
    <dbReference type="NCBI Taxonomy" id="53620"/>
    <lineage>
        <taxon>Eukaryota</taxon>
        <taxon>Metazoa</taxon>
        <taxon>Spiralia</taxon>
        <taxon>Lophotrochozoa</taxon>
        <taxon>Annelida</taxon>
        <taxon>Polychaeta</taxon>
        <taxon>Sedentaria</taxon>
        <taxon>Canalipalpata</taxon>
        <taxon>Terebellida</taxon>
        <taxon>Terebelliformia</taxon>
        <taxon>Alvinellidae</taxon>
        <taxon>Paralvinella</taxon>
    </lineage>
</organism>
<feature type="compositionally biased region" description="Basic and acidic residues" evidence="1">
    <location>
        <begin position="2204"/>
        <end position="2218"/>
    </location>
</feature>
<feature type="compositionally biased region" description="Basic and acidic residues" evidence="1">
    <location>
        <begin position="1152"/>
        <end position="1170"/>
    </location>
</feature>
<proteinExistence type="predicted"/>
<dbReference type="EMBL" id="JAODUP010000424">
    <property type="protein sequence ID" value="KAK2150083.1"/>
    <property type="molecule type" value="Genomic_DNA"/>
</dbReference>
<dbReference type="Proteomes" id="UP001208570">
    <property type="component" value="Unassembled WGS sequence"/>
</dbReference>
<feature type="compositionally biased region" description="Polar residues" evidence="1">
    <location>
        <begin position="769"/>
        <end position="783"/>
    </location>
</feature>
<evidence type="ECO:0000256" key="1">
    <source>
        <dbReference type="SAM" id="MobiDB-lite"/>
    </source>
</evidence>
<name>A0AAD9MZP0_9ANNE</name>
<feature type="compositionally biased region" description="Gly residues" evidence="1">
    <location>
        <begin position="225"/>
        <end position="234"/>
    </location>
</feature>
<feature type="compositionally biased region" description="Polar residues" evidence="1">
    <location>
        <begin position="444"/>
        <end position="454"/>
    </location>
</feature>
<feature type="region of interest" description="Disordered" evidence="1">
    <location>
        <begin position="725"/>
        <end position="978"/>
    </location>
</feature>
<feature type="compositionally biased region" description="Polar residues" evidence="1">
    <location>
        <begin position="196"/>
        <end position="211"/>
    </location>
</feature>
<feature type="region of interest" description="Disordered" evidence="1">
    <location>
        <begin position="1152"/>
        <end position="1213"/>
    </location>
</feature>
<evidence type="ECO:0000313" key="2">
    <source>
        <dbReference type="EMBL" id="KAK2150083.1"/>
    </source>
</evidence>
<evidence type="ECO:0000313" key="3">
    <source>
        <dbReference type="Proteomes" id="UP001208570"/>
    </source>
</evidence>
<feature type="compositionally biased region" description="Basic and acidic residues" evidence="1">
    <location>
        <begin position="341"/>
        <end position="364"/>
    </location>
</feature>
<feature type="region of interest" description="Disordered" evidence="1">
    <location>
        <begin position="1417"/>
        <end position="1489"/>
    </location>
</feature>
<sequence length="2278" mass="249453">MAGTDVIFSKLSFPHEIHSISKQKKNAGSVKSTKSLYFTDPDASGTMARDEEVTLNIYDIYSDGPSENTEDGGKIKRSEATPSAHPSEKPILTNGIAPNLQDEVANTSTPRSDIKKEGAFRMKAAGDTPGKLSHASSSGSLHDQHFREVLSNTLNRKLASSASSLVSDVSVGKSPARQNSSPGDASRSRSPAAVSTAPSLATTDQVQNSQAVPDRIAISSLPNGGRTGFDGGKGNDISPGDAFVAPDADVIITHKTSKVDVRQSTGNADDQNVYAGQSSGQPTIVDEISRSGQQGSGESSGETMIIQESVSVSHSLTEQSDTTSSNKARSQSGTKGKFLIRYKEGPQTGHDKKVTDHEEEKADIATKGQQSTHDDAVSVSSTSALKSVVKDENFRDAISGLLAGGRKPDVSTSAPSSLLRPKKLKIHNAEISIDSPSSIEETANDSQFESSTFPRNKDKGVISSTPTSPYDDMKVTVEGGTVGRLVKDIFRNMPLTGRAIDPSTIERKNRTPDLVQTQQSQETRKYNFLVEGIDIPEQPKDDDQTGLATPEVSRSPVERELLTDVSDTGFESGPASPSIADVTDRTAQANGILENVESVTAAKSDGAGMDYTEEVLSLKKLGKKGFSYINPKLAEAVVKKAGDFTARRKHESLDAKVSDQQKRTARRSQQRESVVLAEAKAKLQKSEQPVDGQGMKDKNDSSSLRESAILLEAKSKLQKRGKLELNAATSGSGSGGGGAPPLIRSSMLLEAKAKLNKTKPTSPDGETGVASSWSSGVENNTVTYRGKRAESNESGLTDTTRTTSAIHSQSKNVVAKTTEADADRDRVPAYVDAGESRRLSTDDGAEQIDVHGSVIADSGESSQATGMDDERRDETEIDQTSTSTLKNRKRETGVDVRDSSAITRSVETTEVIIAERQLHEPRLESKAPSPPPPSRKSAVVPDSVYSKKMSPNPETKSDIEKTPESETERSTTTDILDPSAVGFVTTDALCAKNNITHYRVNDSHPDVAFGAPDDPTPASQSADFTRYDGKERSSEAKRTTKPVNGESEPRTAKLVNRTESADEAKPIKSLRELKKAGHSNDAAGFRNAIGDPGFISQSDIIGEEVSIFRGNRNIQEGKQSVIDENRDGMETNRGNIGRGKQAVAQITRNVVVEKKANNKHREGKRERGTQEEISLTNDYAENKKERRYDSRRESSTTSSDTDTPVPSRSESELYTEIPIRRISSKEMRKEIYLLNGPERRPARYAQFSDSGSAISCASSNVAPYSRGGNLHLVVNGSYADNYDVMYSPGSSSTQTDNTSISVPVISPSVSRGSSVSTTAQDTFEYSRVRARSRGRSPPPSAGGDAHVLRPLTINILSPEARGRKQSPGRHQQRHQPGETRSHSQSRSAAHLDYGRIGLAPSVYDERSMFRMSRLADGEQTAHNSHDVRGLHSAGSRRQPVQRSYNGPLSHGGVQLAGARHPHRMRPRDESFNSQSSGPLSPPGRYLRVDESRGGRVPIYGRRAMRATDFEGFAYSRVVDGSTHQRHPTPYVSQVHVEDIDDRADANSVISEPIYIAGSGKYPVQRMMEKSGLNGAPYVHTDVQYQSRKRRVYQSSGSAVDGHARTLNQGPAARMRSPEVTAVDPTLQEVDKKGDRYNVSLKLNAMGNRPASRHEELYEEQMNSLNSQTATRYGYREAAPLLLRSNSYGPYDGGRDLSPTDSTLRQMTLVKLKQPSTSSNDINMQGQYTTKARFKVKHDAPEVIVHGRSVSTEKEYVVRSTLGADGQYLSGAGMPSPGMLSPNRGSEAPRFTMTVNQTMTMDYVAPTDEEEDSGQSQQPAPPQRPPRKKKNRNQQGEHSSDWYQESYHSQGLLQTAATGAPPPDEHRKPRKRGRGKMNGHGAEDLENYLSPAEEKDDEQHIGNMPQVVRGSILIKNAIDTTGAPKVIDVVEGEDSDDDIVVEDNVNMFQGSYFQSRENPLYASDQDLSEIRDKEYRPPQFTKIFGTDDEQYTEIKSLARNTSLETDIGYNDQWEETRRSRVYGDVPGQSKMSREQRTQYEISRLLKDAPQGSIKQTINVEREEEDIIGPLPVRHADGSGGKPEDMLNFDTVSEKVDLGLKEGKAEVTVKVRCERIVPIRGVEDMFKKSSVIVTRLIEIDLFATEERRRLWENIVRRTSQSAISDGRERRRYVANDAKLSTKDTFNLYKTFMGLAEADEAGKSSEYTRIDRQVDEERRPDLYAGTDGKIGDDELEMQGFDPEELDRKVEENLVNSYTSKKLEPDTMSYMSAASETHDMLY</sequence>
<keyword evidence="3" id="KW-1185">Reference proteome</keyword>
<feature type="region of interest" description="Disordered" evidence="1">
    <location>
        <begin position="257"/>
        <end position="378"/>
    </location>
</feature>
<feature type="region of interest" description="Disordered" evidence="1">
    <location>
        <begin position="165"/>
        <end position="243"/>
    </location>
</feature>
<feature type="region of interest" description="Disordered" evidence="1">
    <location>
        <begin position="1289"/>
        <end position="1393"/>
    </location>
</feature>
<feature type="region of interest" description="Disordered" evidence="1">
    <location>
        <begin position="60"/>
        <end position="117"/>
    </location>
</feature>
<feature type="compositionally biased region" description="Basic and acidic residues" evidence="1">
    <location>
        <begin position="1025"/>
        <end position="1038"/>
    </location>
</feature>
<feature type="region of interest" description="Disordered" evidence="1">
    <location>
        <begin position="1854"/>
        <end position="1882"/>
    </location>
</feature>
<reference evidence="2" key="1">
    <citation type="journal article" date="2023" name="Mol. Biol. Evol.">
        <title>Third-Generation Sequencing Reveals the Adaptive Role of the Epigenome in Three Deep-Sea Polychaetes.</title>
        <authorList>
            <person name="Perez M."/>
            <person name="Aroh O."/>
            <person name="Sun Y."/>
            <person name="Lan Y."/>
            <person name="Juniper S.K."/>
            <person name="Young C.R."/>
            <person name="Angers B."/>
            <person name="Qian P.Y."/>
        </authorList>
    </citation>
    <scope>NUCLEOTIDE SEQUENCE</scope>
    <source>
        <strain evidence="2">P08H-3</strain>
    </source>
</reference>
<feature type="compositionally biased region" description="Basic and acidic residues" evidence="1">
    <location>
        <begin position="916"/>
        <end position="925"/>
    </location>
</feature>
<feature type="region of interest" description="Disordered" evidence="1">
    <location>
        <begin position="1001"/>
        <end position="1066"/>
    </location>
</feature>
<gene>
    <name evidence="2" type="ORF">LSH36_424g01057</name>
</gene>
<feature type="region of interest" description="Disordered" evidence="1">
    <location>
        <begin position="439"/>
        <end position="467"/>
    </location>
</feature>
<feature type="compositionally biased region" description="Polar residues" evidence="1">
    <location>
        <begin position="792"/>
        <end position="812"/>
    </location>
</feature>
<feature type="compositionally biased region" description="Polar residues" evidence="1">
    <location>
        <begin position="306"/>
        <end position="334"/>
    </location>
</feature>
<feature type="compositionally biased region" description="Low complexity" evidence="1">
    <location>
        <begin position="291"/>
        <end position="302"/>
    </location>
</feature>
<feature type="region of interest" description="Disordered" evidence="1">
    <location>
        <begin position="1594"/>
        <end position="1618"/>
    </location>
</feature>
<accession>A0AAD9MZP0</accession>
<feature type="compositionally biased region" description="Polar residues" evidence="1">
    <location>
        <begin position="1289"/>
        <end position="1298"/>
    </location>
</feature>
<feature type="compositionally biased region" description="Basic and acidic residues" evidence="1">
    <location>
        <begin position="650"/>
        <end position="662"/>
    </location>
</feature>
<feature type="compositionally biased region" description="Basic and acidic residues" evidence="1">
    <location>
        <begin position="1180"/>
        <end position="1194"/>
    </location>
</feature>
<feature type="region of interest" description="Disordered" evidence="1">
    <location>
        <begin position="650"/>
        <end position="703"/>
    </location>
</feature>
<protein>
    <submittedName>
        <fullName evidence="2">Uncharacterized protein</fullName>
    </submittedName>
</protein>
<feature type="region of interest" description="Disordered" evidence="1">
    <location>
        <begin position="535"/>
        <end position="556"/>
    </location>
</feature>
<feature type="compositionally biased region" description="Low complexity" evidence="1">
    <location>
        <begin position="1299"/>
        <end position="1316"/>
    </location>
</feature>
<feature type="region of interest" description="Disordered" evidence="1">
    <location>
        <begin position="1806"/>
        <end position="1841"/>
    </location>
</feature>
<feature type="region of interest" description="Disordered" evidence="1">
    <location>
        <begin position="20"/>
        <end position="44"/>
    </location>
</feature>
<feature type="compositionally biased region" description="Basic and acidic residues" evidence="1">
    <location>
        <begin position="955"/>
        <end position="971"/>
    </location>
</feature>
<feature type="compositionally biased region" description="Low complexity" evidence="1">
    <location>
        <begin position="1195"/>
        <end position="1208"/>
    </location>
</feature>
<feature type="compositionally biased region" description="Basic residues" evidence="1">
    <location>
        <begin position="1363"/>
        <end position="1373"/>
    </location>
</feature>
<comment type="caution">
    <text evidence="2">The sequence shown here is derived from an EMBL/GenBank/DDBJ whole genome shotgun (WGS) entry which is preliminary data.</text>
</comment>
<feature type="compositionally biased region" description="Basic and acidic residues" evidence="1">
    <location>
        <begin position="818"/>
        <end position="827"/>
    </location>
</feature>
<feature type="compositionally biased region" description="Basic residues" evidence="1">
    <location>
        <begin position="1867"/>
        <end position="1876"/>
    </location>
</feature>
<feature type="region of interest" description="Disordered" evidence="1">
    <location>
        <begin position="2204"/>
        <end position="2232"/>
    </location>
</feature>